<dbReference type="Pfam" id="PF00348">
    <property type="entry name" value="polyprenyl_synt"/>
    <property type="match status" value="1"/>
</dbReference>
<sequence length="385" mass="41620">MWSELRILAIPMFLCSSKPVDKLLGMWTTTCDRETIEPRIRQLALETVAAPATDVVSPAVQPVLDKVIDQAATSSEGGKRLRALLAMAAFDAIAEPTQTGQRTAMLDLACAIEIFQTAALVHDDIIDESDLRRGRPSAHRALELAVGNNVIGRGLGLMLGDILATVCIEIARRAARQLCNTDAIDEAFLTMQHEVEIGQVLDLGVEMTPLTDPEALADASLNVFRWKTASYTTIAPLLLAFLACGVDPDKARSQAMAIGRPLGLAFQLADDLIDVVGSSSNTGKPVGGDIREGKRTVLLADALTAAGDADSHELIAMFEAERRDESQVSRAISLFHSTGAIDRSKQRISALWQQTRQALDELNLDSGARRRLAEACAQFIPQELR</sequence>
<dbReference type="PANTHER" id="PTHR12001:SF85">
    <property type="entry name" value="SHORT CHAIN ISOPRENYL DIPHOSPHATE SYNTHASE"/>
    <property type="match status" value="1"/>
</dbReference>
<evidence type="ECO:0000256" key="6">
    <source>
        <dbReference type="RuleBase" id="RU004466"/>
    </source>
</evidence>
<dbReference type="PROSITE" id="PS00444">
    <property type="entry name" value="POLYPRENYL_SYNTHASE_2"/>
    <property type="match status" value="1"/>
</dbReference>
<dbReference type="InterPro" id="IPR033749">
    <property type="entry name" value="Polyprenyl_synt_CS"/>
</dbReference>
<organism evidence="7 8">
    <name type="scientific">Bifidobacterium olomucense</name>
    <dbReference type="NCBI Taxonomy" id="2675324"/>
    <lineage>
        <taxon>Bacteria</taxon>
        <taxon>Bacillati</taxon>
        <taxon>Actinomycetota</taxon>
        <taxon>Actinomycetes</taxon>
        <taxon>Bifidobacteriales</taxon>
        <taxon>Bifidobacteriaceae</taxon>
        <taxon>Bifidobacterium</taxon>
    </lineage>
</organism>
<keyword evidence="5" id="KW-0460">Magnesium</keyword>
<reference evidence="7 8" key="1">
    <citation type="submission" date="2020-02" db="EMBL/GenBank/DDBJ databases">
        <title>Characterization of phylogenetic diversity of novel bifidobacterial species isolated in Czech ZOOs.</title>
        <authorList>
            <person name="Lugli G.A."/>
            <person name="Vera N.B."/>
            <person name="Ventura M."/>
        </authorList>
    </citation>
    <scope>NUCLEOTIDE SEQUENCE [LARGE SCALE GENOMIC DNA]</scope>
    <source>
        <strain evidence="7 8">DSM 109959</strain>
    </source>
</reference>
<evidence type="ECO:0000256" key="2">
    <source>
        <dbReference type="ARBA" id="ARBA00006706"/>
    </source>
</evidence>
<dbReference type="PROSITE" id="PS00723">
    <property type="entry name" value="POLYPRENYL_SYNTHASE_1"/>
    <property type="match status" value="1"/>
</dbReference>
<dbReference type="InterPro" id="IPR008949">
    <property type="entry name" value="Isoprenoid_synthase_dom_sf"/>
</dbReference>
<dbReference type="SUPFAM" id="SSF48576">
    <property type="entry name" value="Terpenoid synthases"/>
    <property type="match status" value="1"/>
</dbReference>
<dbReference type="AlphaFoldDB" id="A0A7Y0EWK6"/>
<dbReference type="CDD" id="cd00685">
    <property type="entry name" value="Trans_IPPS_HT"/>
    <property type="match status" value="1"/>
</dbReference>
<dbReference type="Gene3D" id="1.10.600.10">
    <property type="entry name" value="Farnesyl Diphosphate Synthase"/>
    <property type="match status" value="1"/>
</dbReference>
<evidence type="ECO:0000313" key="7">
    <source>
        <dbReference type="EMBL" id="NMM97629.1"/>
    </source>
</evidence>
<evidence type="ECO:0000313" key="8">
    <source>
        <dbReference type="Proteomes" id="UP000543419"/>
    </source>
</evidence>
<keyword evidence="3 6" id="KW-0808">Transferase</keyword>
<dbReference type="InterPro" id="IPR000092">
    <property type="entry name" value="Polyprenyl_synt"/>
</dbReference>
<proteinExistence type="inferred from homology"/>
<name>A0A7Y0EWK6_9BIFI</name>
<dbReference type="GO" id="GO:0008299">
    <property type="term" value="P:isoprenoid biosynthetic process"/>
    <property type="evidence" value="ECO:0007669"/>
    <property type="project" value="InterPro"/>
</dbReference>
<dbReference type="PANTHER" id="PTHR12001">
    <property type="entry name" value="GERANYLGERANYL PYROPHOSPHATE SYNTHASE"/>
    <property type="match status" value="1"/>
</dbReference>
<dbReference type="SFLD" id="SFLDS00005">
    <property type="entry name" value="Isoprenoid_Synthase_Type_I"/>
    <property type="match status" value="1"/>
</dbReference>
<keyword evidence="8" id="KW-1185">Reference proteome</keyword>
<dbReference type="Proteomes" id="UP000543419">
    <property type="component" value="Unassembled WGS sequence"/>
</dbReference>
<dbReference type="GO" id="GO:0046872">
    <property type="term" value="F:metal ion binding"/>
    <property type="evidence" value="ECO:0007669"/>
    <property type="project" value="UniProtKB-KW"/>
</dbReference>
<dbReference type="GO" id="GO:0004659">
    <property type="term" value="F:prenyltransferase activity"/>
    <property type="evidence" value="ECO:0007669"/>
    <property type="project" value="InterPro"/>
</dbReference>
<protein>
    <submittedName>
        <fullName evidence="7">Serralysin</fullName>
    </submittedName>
</protein>
<evidence type="ECO:0000256" key="4">
    <source>
        <dbReference type="ARBA" id="ARBA00022723"/>
    </source>
</evidence>
<comment type="similarity">
    <text evidence="2 6">Belongs to the FPP/GGPP synthase family.</text>
</comment>
<evidence type="ECO:0000256" key="3">
    <source>
        <dbReference type="ARBA" id="ARBA00022679"/>
    </source>
</evidence>
<keyword evidence="4" id="KW-0479">Metal-binding</keyword>
<dbReference type="EMBL" id="JAAIIG010000002">
    <property type="protein sequence ID" value="NMM97629.1"/>
    <property type="molecule type" value="Genomic_DNA"/>
</dbReference>
<evidence type="ECO:0000256" key="1">
    <source>
        <dbReference type="ARBA" id="ARBA00001946"/>
    </source>
</evidence>
<accession>A0A7Y0EWK6</accession>
<evidence type="ECO:0000256" key="5">
    <source>
        <dbReference type="ARBA" id="ARBA00022842"/>
    </source>
</evidence>
<comment type="cofactor">
    <cofactor evidence="1">
        <name>Mg(2+)</name>
        <dbReference type="ChEBI" id="CHEBI:18420"/>
    </cofactor>
</comment>
<comment type="caution">
    <text evidence="7">The sequence shown here is derived from an EMBL/GenBank/DDBJ whole genome shotgun (WGS) entry which is preliminary data.</text>
</comment>
<gene>
    <name evidence="7" type="ORF">G1C97_0578</name>
</gene>